<dbReference type="EC" id="2.1.-.-" evidence="4"/>
<dbReference type="Gene3D" id="3.40.50.150">
    <property type="entry name" value="Vaccinia Virus protein VP39"/>
    <property type="match status" value="1"/>
</dbReference>
<proteinExistence type="predicted"/>
<keyword evidence="2 4" id="KW-0808">Transferase</keyword>
<evidence type="ECO:0000313" key="5">
    <source>
        <dbReference type="Proteomes" id="UP001626537"/>
    </source>
</evidence>
<name>A0ABZ0I6P7_9GAMM</name>
<gene>
    <name evidence="4" type="ORF">R0135_04460</name>
</gene>
<keyword evidence="5" id="KW-1185">Reference proteome</keyword>
<sequence>MDDSQAQYFAMNRVGWDRRAKVHFDSSFYDLEGFLAGATSLREIELSELGEVSGRRLLHLQCHFGLDTLSWARRGALCTGVDISPVAIAKARELAEKTQLDTQFVCSDVYGFQANSPEAFDIVFTSYGAICWLPDLRRWAELVAANLAVGGRFYIVDFHPIYDLLAGYSYFTRQDPDIEEEGTYTENGADALATLATWAYPLSSVINALIAVGLQIEHLREFPYSPYDCFEGLQEREPGRFYLEHKGNDVPLVFSISARRTD</sequence>
<evidence type="ECO:0000256" key="2">
    <source>
        <dbReference type="ARBA" id="ARBA00022679"/>
    </source>
</evidence>
<dbReference type="Pfam" id="PF13649">
    <property type="entry name" value="Methyltransf_25"/>
    <property type="match status" value="1"/>
</dbReference>
<dbReference type="Proteomes" id="UP001626537">
    <property type="component" value="Chromosome"/>
</dbReference>
<dbReference type="InterPro" id="IPR029063">
    <property type="entry name" value="SAM-dependent_MTases_sf"/>
</dbReference>
<protein>
    <submittedName>
        <fullName evidence="4">Class I SAM-dependent methyltransferase</fullName>
        <ecNumber evidence="4">2.1.-.-</ecNumber>
    </submittedName>
</protein>
<dbReference type="GO" id="GO:0008168">
    <property type="term" value="F:methyltransferase activity"/>
    <property type="evidence" value="ECO:0007669"/>
    <property type="project" value="UniProtKB-KW"/>
</dbReference>
<dbReference type="GO" id="GO:0032259">
    <property type="term" value="P:methylation"/>
    <property type="evidence" value="ECO:0007669"/>
    <property type="project" value="UniProtKB-KW"/>
</dbReference>
<keyword evidence="1 4" id="KW-0489">Methyltransferase</keyword>
<dbReference type="InterPro" id="IPR041698">
    <property type="entry name" value="Methyltransf_25"/>
</dbReference>
<accession>A0ABZ0I6P7</accession>
<evidence type="ECO:0000256" key="1">
    <source>
        <dbReference type="ARBA" id="ARBA00022603"/>
    </source>
</evidence>
<organism evidence="4 5">
    <name type="scientific">Congregibacter variabilis</name>
    <dbReference type="NCBI Taxonomy" id="3081200"/>
    <lineage>
        <taxon>Bacteria</taxon>
        <taxon>Pseudomonadati</taxon>
        <taxon>Pseudomonadota</taxon>
        <taxon>Gammaproteobacteria</taxon>
        <taxon>Cellvibrionales</taxon>
        <taxon>Halieaceae</taxon>
        <taxon>Congregibacter</taxon>
    </lineage>
</organism>
<feature type="domain" description="Methyltransferase" evidence="3">
    <location>
        <begin position="58"/>
        <end position="151"/>
    </location>
</feature>
<dbReference type="PANTHER" id="PTHR43861:SF1">
    <property type="entry name" value="TRANS-ACONITATE 2-METHYLTRANSFERASE"/>
    <property type="match status" value="1"/>
</dbReference>
<dbReference type="RefSeq" id="WP_407349054.1">
    <property type="nucleotide sequence ID" value="NZ_CP136864.1"/>
</dbReference>
<dbReference type="EMBL" id="CP136864">
    <property type="protein sequence ID" value="WOJ94418.1"/>
    <property type="molecule type" value="Genomic_DNA"/>
</dbReference>
<dbReference type="CDD" id="cd02440">
    <property type="entry name" value="AdoMet_MTases"/>
    <property type="match status" value="1"/>
</dbReference>
<dbReference type="SUPFAM" id="SSF53335">
    <property type="entry name" value="S-adenosyl-L-methionine-dependent methyltransferases"/>
    <property type="match status" value="1"/>
</dbReference>
<reference evidence="4 5" key="1">
    <citation type="submission" date="2023-10" db="EMBL/GenBank/DDBJ databases">
        <title>Two novel species belonging to the OM43/NOR5 clade.</title>
        <authorList>
            <person name="Park M."/>
        </authorList>
    </citation>
    <scope>NUCLEOTIDE SEQUENCE [LARGE SCALE GENOMIC DNA]</scope>
    <source>
        <strain evidence="4 5">IMCC43200</strain>
    </source>
</reference>
<evidence type="ECO:0000259" key="3">
    <source>
        <dbReference type="Pfam" id="PF13649"/>
    </source>
</evidence>
<dbReference type="PANTHER" id="PTHR43861">
    <property type="entry name" value="TRANS-ACONITATE 2-METHYLTRANSFERASE-RELATED"/>
    <property type="match status" value="1"/>
</dbReference>
<evidence type="ECO:0000313" key="4">
    <source>
        <dbReference type="EMBL" id="WOJ94418.1"/>
    </source>
</evidence>